<dbReference type="SUPFAM" id="SSF53649">
    <property type="entry name" value="Alkaline phosphatase-like"/>
    <property type="match status" value="1"/>
</dbReference>
<dbReference type="Pfam" id="PF04185">
    <property type="entry name" value="Phosphoesterase"/>
    <property type="match status" value="1"/>
</dbReference>
<dbReference type="InterPro" id="IPR017850">
    <property type="entry name" value="Alkaline_phosphatase_core_sf"/>
</dbReference>
<keyword evidence="7" id="KW-1185">Reference proteome</keyword>
<dbReference type="SUPFAM" id="SSF50969">
    <property type="entry name" value="YVTN repeat-like/Quinoprotein amine dehydrogenase"/>
    <property type="match status" value="1"/>
</dbReference>
<evidence type="ECO:0000259" key="5">
    <source>
        <dbReference type="Pfam" id="PF21783"/>
    </source>
</evidence>
<evidence type="ECO:0000256" key="4">
    <source>
        <dbReference type="SAM" id="SignalP"/>
    </source>
</evidence>
<sequence length="862" mass="92658">MSKNKKMKKLITGIVVASAIVGSGSALASSLLTAGPQGDGTAYTPAGWRVTPAGTQKPAGFFPANAVLSPDGSAVLVPNIIKDASSKQTVHVMDAKDGSLIQVVELDKKAGQGAAAGLAFSHDGGHVYLATANMDTVVVFGWDNNARKLTIQQTLALPKGTYPQGVAVSPDDKTIYVTGQYARTLVAVDVASGKTALAAAGAYPFGVVLSTDGHTAYVSNQGENTISVFSVDGLTVTPKSTITVGTHPNNMLMDAKGHCMFVANGDNDTITEIDTTSNAVKRTISVAPFEGAHAGSQPTNLAMSPDGRTLYVTNGGNNDVAVIDLTGEGESEQSGRVKGLVPTGWYPTGVQVTPDGQRLLITSAKGLGTGPNKGTDPSKPNSYPYIESQLQGYLSVVPTPNENQLEKYTDQVRKNNGFEQKNKVRGFNDGTPGTIVPRRVGEDSPIKHVIYIVKENRTYDQVLGDLKNPDGSKRGNGDPTLTLFGQDITPNQHKLAQQFVTLDNFYVNGEVSQNGWQWVTQASSNPYNETATVQGYAGNGSEYDSEGYSPNVAAGSADPSRAYLWDKLAQHNISFRNYGQFVVPSDWIKPGEMQTEPGKYYAHDPILNASTNHDYPWFDMGISDQTRFDIWNKDFQSYVANNNLPAMQFIDLPRDHTAGAKTAKELVADNDLALGKIVDTVSHSKYWKDTAIFVVEDDAQSGPDHVDAHRTIAQVISPYTQIGKVDSHFYSQVSMLRTMELFLGIEPMSQFDAAALPMIWSFADKPNFTPYQVLTPGQAMNPTVQSSTYAPTTAAPANTPAPSSAQPVIQPGRPDQGDSDQLNEELWKEIKGPGVPMPKPKHSVFGDENDGQDANKMTHWSW</sequence>
<evidence type="ECO:0000313" key="6">
    <source>
        <dbReference type="EMBL" id="MCZ8513735.1"/>
    </source>
</evidence>
<dbReference type="InterPro" id="IPR048433">
    <property type="entry name" value="YNCE-like_beta-prop"/>
</dbReference>
<feature type="domain" description="YNCE-like beta-propeller" evidence="5">
    <location>
        <begin position="45"/>
        <end position="326"/>
    </location>
</feature>
<dbReference type="Pfam" id="PF21783">
    <property type="entry name" value="YNCE"/>
    <property type="match status" value="1"/>
</dbReference>
<dbReference type="InterPro" id="IPR007312">
    <property type="entry name" value="Phosphoesterase"/>
</dbReference>
<proteinExistence type="predicted"/>
<feature type="region of interest" description="Disordered" evidence="3">
    <location>
        <begin position="782"/>
        <end position="862"/>
    </location>
</feature>
<keyword evidence="2" id="KW-0378">Hydrolase</keyword>
<evidence type="ECO:0000256" key="2">
    <source>
        <dbReference type="ARBA" id="ARBA00022801"/>
    </source>
</evidence>
<reference evidence="6 7" key="1">
    <citation type="submission" date="2022-12" db="EMBL/GenBank/DDBJ databases">
        <title>Draft genome sequence of Paenibacillus sp. dW9.</title>
        <authorList>
            <person name="Choi E.-W."/>
            <person name="Kim D.-U."/>
        </authorList>
    </citation>
    <scope>NUCLEOTIDE SEQUENCE [LARGE SCALE GENOMIC DNA]</scope>
    <source>
        <strain evidence="7">dW9</strain>
    </source>
</reference>
<dbReference type="Proteomes" id="UP001527882">
    <property type="component" value="Unassembled WGS sequence"/>
</dbReference>
<name>A0ABT4QA19_9BACL</name>
<evidence type="ECO:0000313" key="7">
    <source>
        <dbReference type="Proteomes" id="UP001527882"/>
    </source>
</evidence>
<gene>
    <name evidence="6" type="ORF">O9H85_15105</name>
</gene>
<comment type="caution">
    <text evidence="6">The sequence shown here is derived from an EMBL/GenBank/DDBJ whole genome shotgun (WGS) entry which is preliminary data.</text>
</comment>
<dbReference type="InterPro" id="IPR011044">
    <property type="entry name" value="Quino_amine_DH_bsu"/>
</dbReference>
<dbReference type="RefSeq" id="WP_269882259.1">
    <property type="nucleotide sequence ID" value="NZ_JAQAGZ010000009.1"/>
</dbReference>
<evidence type="ECO:0000256" key="1">
    <source>
        <dbReference type="ARBA" id="ARBA00022729"/>
    </source>
</evidence>
<dbReference type="InterPro" id="IPR051200">
    <property type="entry name" value="Host-pathogen_enzymatic-act"/>
</dbReference>
<dbReference type="EMBL" id="JAQAGZ010000009">
    <property type="protein sequence ID" value="MCZ8513735.1"/>
    <property type="molecule type" value="Genomic_DNA"/>
</dbReference>
<feature type="signal peptide" evidence="4">
    <location>
        <begin position="1"/>
        <end position="28"/>
    </location>
</feature>
<evidence type="ECO:0000256" key="3">
    <source>
        <dbReference type="SAM" id="MobiDB-lite"/>
    </source>
</evidence>
<keyword evidence="1 4" id="KW-0732">Signal</keyword>
<protein>
    <submittedName>
        <fullName evidence="6">Bifunctional YncE family protein/alkaline phosphatase family protein</fullName>
    </submittedName>
</protein>
<dbReference type="PANTHER" id="PTHR47197">
    <property type="entry name" value="PROTEIN NIRF"/>
    <property type="match status" value="1"/>
</dbReference>
<dbReference type="InterPro" id="IPR015943">
    <property type="entry name" value="WD40/YVTN_repeat-like_dom_sf"/>
</dbReference>
<dbReference type="PANTHER" id="PTHR47197:SF3">
    <property type="entry name" value="DIHYDRO-HEME D1 DEHYDROGENASE"/>
    <property type="match status" value="1"/>
</dbReference>
<accession>A0ABT4QA19</accession>
<feature type="chain" id="PRO_5045489177" evidence="4">
    <location>
        <begin position="29"/>
        <end position="862"/>
    </location>
</feature>
<dbReference type="Gene3D" id="3.40.720.10">
    <property type="entry name" value="Alkaline Phosphatase, subunit A"/>
    <property type="match status" value="1"/>
</dbReference>
<feature type="compositionally biased region" description="Low complexity" evidence="3">
    <location>
        <begin position="786"/>
        <end position="805"/>
    </location>
</feature>
<dbReference type="Gene3D" id="2.130.10.10">
    <property type="entry name" value="YVTN repeat-like/Quinoprotein amine dehydrogenase"/>
    <property type="match status" value="2"/>
</dbReference>
<organism evidence="6 7">
    <name type="scientific">Paenibacillus gyeongsangnamensis</name>
    <dbReference type="NCBI Taxonomy" id="3388067"/>
    <lineage>
        <taxon>Bacteria</taxon>
        <taxon>Bacillati</taxon>
        <taxon>Bacillota</taxon>
        <taxon>Bacilli</taxon>
        <taxon>Bacillales</taxon>
        <taxon>Paenibacillaceae</taxon>
        <taxon>Paenibacillus</taxon>
    </lineage>
</organism>